<feature type="region of interest" description="Disordered" evidence="1">
    <location>
        <begin position="61"/>
        <end position="100"/>
    </location>
</feature>
<proteinExistence type="predicted"/>
<feature type="compositionally biased region" description="Acidic residues" evidence="1">
    <location>
        <begin position="404"/>
        <end position="447"/>
    </location>
</feature>
<reference evidence="2 3" key="1">
    <citation type="submission" date="2022-07" db="EMBL/GenBank/DDBJ databases">
        <title>Genome-wide signatures of adaptation to extreme environments.</title>
        <authorList>
            <person name="Cho C.H."/>
            <person name="Yoon H.S."/>
        </authorList>
    </citation>
    <scope>NUCLEOTIDE SEQUENCE [LARGE SCALE GENOMIC DNA]</scope>
    <source>
        <strain evidence="2 3">DBV 063 E5</strain>
    </source>
</reference>
<evidence type="ECO:0000256" key="1">
    <source>
        <dbReference type="SAM" id="MobiDB-lite"/>
    </source>
</evidence>
<dbReference type="SUPFAM" id="SSF57938">
    <property type="entry name" value="DnaJ/Hsp40 cysteine-rich domain"/>
    <property type="match status" value="1"/>
</dbReference>
<feature type="compositionally biased region" description="Basic and acidic residues" evidence="1">
    <location>
        <begin position="359"/>
        <end position="369"/>
    </location>
</feature>
<dbReference type="AlphaFoldDB" id="A0AAV9IQH7"/>
<keyword evidence="3" id="KW-1185">Reference proteome</keyword>
<feature type="compositionally biased region" description="Low complexity" evidence="1">
    <location>
        <begin position="345"/>
        <end position="357"/>
    </location>
</feature>
<evidence type="ECO:0000313" key="2">
    <source>
        <dbReference type="EMBL" id="KAK4534542.1"/>
    </source>
</evidence>
<feature type="region of interest" description="Disordered" evidence="1">
    <location>
        <begin position="334"/>
        <end position="458"/>
    </location>
</feature>
<feature type="compositionally biased region" description="Basic residues" evidence="1">
    <location>
        <begin position="77"/>
        <end position="92"/>
    </location>
</feature>
<protein>
    <submittedName>
        <fullName evidence="2">Uncharacterized protein</fullName>
    </submittedName>
</protein>
<comment type="caution">
    <text evidence="2">The sequence shown here is derived from an EMBL/GenBank/DDBJ whole genome shotgun (WGS) entry which is preliminary data.</text>
</comment>
<sequence>MNSVRTSADAFVSVSVGHWRPRRQPEVTCDGRRPTRFHAPPPAVRFLCACDSGAADADAIPDGHRLTESSAPDRTASRKPRKSGRSGGRRPRAPAPSSKFVEVVRWGGQRKGIKIQGRKIDSPMRNEVPPTPELCEWLGVVPPSDDPNSDSTADGEPRGEELDWLLEQSKTASKYARCDLSLKDCSDPFRFPRRQRRSWISYKRPPPMQQSDWEVKLNYALEVLRGMTWYQSQLERLRPFVERRKRERLCTSCNGTGWETCEYCKGRGIIHRSEYRVFARNKRIEVHLPTKMPYGNLYRCPLCGGLRRERCSQCFGSGDLNEAERVLRELEADAEPAGVAAQEGAEATRAPTASAASPKRRDDSEERFRQLLQEPPAVVGGSGSSMPSDDDDMDWPSETFDWPSSEEDENDEEDEEEKDEELEMAQDVDDIEDDEEEEEEEEEEDVNDFYIDDRGRVR</sequence>
<dbReference type="InterPro" id="IPR036410">
    <property type="entry name" value="HSP_DnaJ_Cys-rich_dom_sf"/>
</dbReference>
<name>A0AAV9IQH7_CYACA</name>
<evidence type="ECO:0000313" key="3">
    <source>
        <dbReference type="Proteomes" id="UP001301350"/>
    </source>
</evidence>
<dbReference type="EMBL" id="JANCYW010000002">
    <property type="protein sequence ID" value="KAK4534542.1"/>
    <property type="molecule type" value="Genomic_DNA"/>
</dbReference>
<accession>A0AAV9IQH7</accession>
<organism evidence="2 3">
    <name type="scientific">Cyanidium caldarium</name>
    <name type="common">Red alga</name>
    <dbReference type="NCBI Taxonomy" id="2771"/>
    <lineage>
        <taxon>Eukaryota</taxon>
        <taxon>Rhodophyta</taxon>
        <taxon>Bangiophyceae</taxon>
        <taxon>Cyanidiales</taxon>
        <taxon>Cyanidiaceae</taxon>
        <taxon>Cyanidium</taxon>
    </lineage>
</organism>
<gene>
    <name evidence="2" type="ORF">CDCA_CDCA02G0567</name>
</gene>
<dbReference type="Proteomes" id="UP001301350">
    <property type="component" value="Unassembled WGS sequence"/>
</dbReference>